<reference evidence="1 2" key="2">
    <citation type="journal article" date="2022" name="Mol. Ecol. Resour.">
        <title>The genomes of chicory, endive, great burdock and yacon provide insights into Asteraceae paleo-polyploidization history and plant inulin production.</title>
        <authorList>
            <person name="Fan W."/>
            <person name="Wang S."/>
            <person name="Wang H."/>
            <person name="Wang A."/>
            <person name="Jiang F."/>
            <person name="Liu H."/>
            <person name="Zhao H."/>
            <person name="Xu D."/>
            <person name="Zhang Y."/>
        </authorList>
    </citation>
    <scope>NUCLEOTIDE SEQUENCE [LARGE SCALE GENOMIC DNA]</scope>
    <source>
        <strain evidence="2">cv. Yunnan</strain>
        <tissue evidence="1">Leaves</tissue>
    </source>
</reference>
<name>A0ACB9D7T5_9ASTR</name>
<evidence type="ECO:0000313" key="2">
    <source>
        <dbReference type="Proteomes" id="UP001056120"/>
    </source>
</evidence>
<protein>
    <submittedName>
        <fullName evidence="1">Uncharacterized protein</fullName>
    </submittedName>
</protein>
<organism evidence="1 2">
    <name type="scientific">Smallanthus sonchifolius</name>
    <dbReference type="NCBI Taxonomy" id="185202"/>
    <lineage>
        <taxon>Eukaryota</taxon>
        <taxon>Viridiplantae</taxon>
        <taxon>Streptophyta</taxon>
        <taxon>Embryophyta</taxon>
        <taxon>Tracheophyta</taxon>
        <taxon>Spermatophyta</taxon>
        <taxon>Magnoliopsida</taxon>
        <taxon>eudicotyledons</taxon>
        <taxon>Gunneridae</taxon>
        <taxon>Pentapetalae</taxon>
        <taxon>asterids</taxon>
        <taxon>campanulids</taxon>
        <taxon>Asterales</taxon>
        <taxon>Asteraceae</taxon>
        <taxon>Asteroideae</taxon>
        <taxon>Heliantheae alliance</taxon>
        <taxon>Millerieae</taxon>
        <taxon>Smallanthus</taxon>
    </lineage>
</organism>
<accession>A0ACB9D7T5</accession>
<sequence>MAQSEDSTVLVSLACGGLSGIASSTVTAADNGSGESWEKYMHRLVHTTGRRWIGWYQCCFCIWHALRTISREEGIFGLYKGLGRRVGTKDFCRGCKSLTLYETQENLAKFWDVLANYALYDKEVGSCQVAELPCCMRYFHIPQEFVNEAMDLSDLEKEVFSKVKTIDYYTTVLNIDELDHIPAGIYYFGEFMDDPNTISKPVAMQRFYPDTNIFLFWSYGNSVDIVCCPYPESNSKRRT</sequence>
<dbReference type="Proteomes" id="UP001056120">
    <property type="component" value="Linkage Group LG20"/>
</dbReference>
<evidence type="ECO:0000313" key="1">
    <source>
        <dbReference type="EMBL" id="KAI3742376.1"/>
    </source>
</evidence>
<keyword evidence="2" id="KW-1185">Reference proteome</keyword>
<dbReference type="EMBL" id="CM042037">
    <property type="protein sequence ID" value="KAI3742376.1"/>
    <property type="molecule type" value="Genomic_DNA"/>
</dbReference>
<comment type="caution">
    <text evidence="1">The sequence shown here is derived from an EMBL/GenBank/DDBJ whole genome shotgun (WGS) entry which is preliminary data.</text>
</comment>
<proteinExistence type="predicted"/>
<gene>
    <name evidence="1" type="ORF">L1987_60056</name>
</gene>
<reference evidence="2" key="1">
    <citation type="journal article" date="2022" name="Mol. Ecol. Resour.">
        <title>The genomes of chicory, endive, great burdock and yacon provide insights into Asteraceae palaeo-polyploidization history and plant inulin production.</title>
        <authorList>
            <person name="Fan W."/>
            <person name="Wang S."/>
            <person name="Wang H."/>
            <person name="Wang A."/>
            <person name="Jiang F."/>
            <person name="Liu H."/>
            <person name="Zhao H."/>
            <person name="Xu D."/>
            <person name="Zhang Y."/>
        </authorList>
    </citation>
    <scope>NUCLEOTIDE SEQUENCE [LARGE SCALE GENOMIC DNA]</scope>
    <source>
        <strain evidence="2">cv. Yunnan</strain>
    </source>
</reference>